<accession>A0ABV0AML8</accession>
<evidence type="ECO:0000313" key="2">
    <source>
        <dbReference type="EMBL" id="MEN3535496.1"/>
    </source>
</evidence>
<dbReference type="SUPFAM" id="SSF89392">
    <property type="entry name" value="Prokaryotic lipoproteins and lipoprotein localization factors"/>
    <property type="match status" value="1"/>
</dbReference>
<gene>
    <name evidence="2" type="ORF">AAH991_10330</name>
</gene>
<organism evidence="2 3">
    <name type="scientific">Microbispora maris</name>
    <dbReference type="NCBI Taxonomy" id="3144104"/>
    <lineage>
        <taxon>Bacteria</taxon>
        <taxon>Bacillati</taxon>
        <taxon>Actinomycetota</taxon>
        <taxon>Actinomycetes</taxon>
        <taxon>Streptosporangiales</taxon>
        <taxon>Streptosporangiaceae</taxon>
        <taxon>Microbispora</taxon>
    </lineage>
</organism>
<dbReference type="InterPro" id="IPR029046">
    <property type="entry name" value="LolA/LolB/LppX"/>
</dbReference>
<proteinExistence type="predicted"/>
<sequence length="300" mass="31179">MKRAIMALACAATAALVAPAVAAPAQAQTSAQAPTPAADPVAALRKQFVAGHGVRYVSTSTMSVLGIPAIKVTSNGGYAFGRSGIAAADSTQKVKYSDLLKDEDEDLKGAEDPVRTVVIGRTAYYSGGIYADLLPEGKTWLRVPGVRLDPTLSGGGYFNAADWRSLKTVLATTKAKGPGGSVNGAKTTLYRGTITLGQLMKVSPGLKYGLAGLGTNPSKTVVSWKLWVGSDQLVRRVSATADLKAKTEGKSVTFTLSDVTTFAGWGKKVTVKAPPRSQVANLSDLDSELPDTQGPVILPN</sequence>
<keyword evidence="1" id="KW-0732">Signal</keyword>
<dbReference type="RefSeq" id="WP_346225543.1">
    <property type="nucleotide sequence ID" value="NZ_JBDJAW010000006.1"/>
</dbReference>
<dbReference type="EMBL" id="JBDJAW010000006">
    <property type="protein sequence ID" value="MEN3535496.1"/>
    <property type="molecule type" value="Genomic_DNA"/>
</dbReference>
<dbReference type="Proteomes" id="UP001447516">
    <property type="component" value="Unassembled WGS sequence"/>
</dbReference>
<reference evidence="2 3" key="1">
    <citation type="submission" date="2024-05" db="EMBL/GenBank/DDBJ databases">
        <title>Microbispora sp.ZYX-F-249.</title>
        <authorList>
            <person name="Xie H."/>
        </authorList>
    </citation>
    <scope>NUCLEOTIDE SEQUENCE [LARGE SCALE GENOMIC DNA]</scope>
    <source>
        <strain evidence="2 3">ZYX-F-249</strain>
    </source>
</reference>
<feature type="signal peptide" evidence="1">
    <location>
        <begin position="1"/>
        <end position="22"/>
    </location>
</feature>
<evidence type="ECO:0008006" key="4">
    <source>
        <dbReference type="Google" id="ProtNLM"/>
    </source>
</evidence>
<evidence type="ECO:0000256" key="1">
    <source>
        <dbReference type="SAM" id="SignalP"/>
    </source>
</evidence>
<evidence type="ECO:0000313" key="3">
    <source>
        <dbReference type="Proteomes" id="UP001447516"/>
    </source>
</evidence>
<keyword evidence="3" id="KW-1185">Reference proteome</keyword>
<feature type="chain" id="PRO_5046356435" description="LppX_LprAFG lipoprotein" evidence="1">
    <location>
        <begin position="23"/>
        <end position="300"/>
    </location>
</feature>
<dbReference type="Gene3D" id="2.50.20.20">
    <property type="match status" value="1"/>
</dbReference>
<name>A0ABV0AML8_9ACTN</name>
<protein>
    <recommendedName>
        <fullName evidence="4">LppX_LprAFG lipoprotein</fullName>
    </recommendedName>
</protein>
<comment type="caution">
    <text evidence="2">The sequence shown here is derived from an EMBL/GenBank/DDBJ whole genome shotgun (WGS) entry which is preliminary data.</text>
</comment>